<dbReference type="InParanoid" id="A0A165ULY5"/>
<dbReference type="GO" id="GO:0004190">
    <property type="term" value="F:aspartic-type endopeptidase activity"/>
    <property type="evidence" value="ECO:0007669"/>
    <property type="project" value="UniProtKB-KW"/>
</dbReference>
<evidence type="ECO:0000313" key="2">
    <source>
        <dbReference type="EMBL" id="KZT28376.1"/>
    </source>
</evidence>
<keyword evidence="3" id="KW-1185">Reference proteome</keyword>
<name>A0A165ULY5_9AGAM</name>
<evidence type="ECO:0000256" key="1">
    <source>
        <dbReference type="ARBA" id="ARBA00022750"/>
    </source>
</evidence>
<dbReference type="GO" id="GO:0006508">
    <property type="term" value="P:proteolysis"/>
    <property type="evidence" value="ECO:0007669"/>
    <property type="project" value="InterPro"/>
</dbReference>
<dbReference type="InterPro" id="IPR001969">
    <property type="entry name" value="Aspartic_peptidase_AS"/>
</dbReference>
<evidence type="ECO:0008006" key="4">
    <source>
        <dbReference type="Google" id="ProtNLM"/>
    </source>
</evidence>
<keyword evidence="1" id="KW-0064">Aspartyl protease</keyword>
<dbReference type="PROSITE" id="PS00141">
    <property type="entry name" value="ASP_PROTEASE"/>
    <property type="match status" value="1"/>
</dbReference>
<keyword evidence="1" id="KW-0645">Protease</keyword>
<dbReference type="CDD" id="cd00303">
    <property type="entry name" value="retropepsin_like"/>
    <property type="match status" value="1"/>
</dbReference>
<dbReference type="SUPFAM" id="SSF50630">
    <property type="entry name" value="Acid proteases"/>
    <property type="match status" value="1"/>
</dbReference>
<gene>
    <name evidence="2" type="ORF">NEOLEDRAFT_1031208</name>
</gene>
<reference evidence="2 3" key="1">
    <citation type="journal article" date="2016" name="Mol. Biol. Evol.">
        <title>Comparative Genomics of Early-Diverging Mushroom-Forming Fungi Provides Insights into the Origins of Lignocellulose Decay Capabilities.</title>
        <authorList>
            <person name="Nagy L.G."/>
            <person name="Riley R."/>
            <person name="Tritt A."/>
            <person name="Adam C."/>
            <person name="Daum C."/>
            <person name="Floudas D."/>
            <person name="Sun H."/>
            <person name="Yadav J.S."/>
            <person name="Pangilinan J."/>
            <person name="Larsson K.H."/>
            <person name="Matsuura K."/>
            <person name="Barry K."/>
            <person name="Labutti K."/>
            <person name="Kuo R."/>
            <person name="Ohm R.A."/>
            <person name="Bhattacharya S.S."/>
            <person name="Shirouzu T."/>
            <person name="Yoshinaga Y."/>
            <person name="Martin F.M."/>
            <person name="Grigoriev I.V."/>
            <person name="Hibbett D.S."/>
        </authorList>
    </citation>
    <scope>NUCLEOTIDE SEQUENCE [LARGE SCALE GENOMIC DNA]</scope>
    <source>
        <strain evidence="2 3">HHB14362 ss-1</strain>
    </source>
</reference>
<dbReference type="OrthoDB" id="3068303at2759"/>
<proteinExistence type="predicted"/>
<keyword evidence="1" id="KW-0378">Hydrolase</keyword>
<organism evidence="2 3">
    <name type="scientific">Neolentinus lepideus HHB14362 ss-1</name>
    <dbReference type="NCBI Taxonomy" id="1314782"/>
    <lineage>
        <taxon>Eukaryota</taxon>
        <taxon>Fungi</taxon>
        <taxon>Dikarya</taxon>
        <taxon>Basidiomycota</taxon>
        <taxon>Agaricomycotina</taxon>
        <taxon>Agaricomycetes</taxon>
        <taxon>Gloeophyllales</taxon>
        <taxon>Gloeophyllaceae</taxon>
        <taxon>Neolentinus</taxon>
    </lineage>
</organism>
<sequence length="135" mass="14759">LREKPMIELRKYMARPMGTCFLGVKATKTNAFLGGINGLRSEVIVDSGSDITLISQKVLSSLLNTPRIKTGQKINLIQVTGNAWISGFVMLDLIFPTPEGPVKMNVEAYVVNGMSAPLILGNDFADQYSISILRE</sequence>
<protein>
    <recommendedName>
        <fullName evidence="4">Peptidase A2 domain-containing protein</fullName>
    </recommendedName>
</protein>
<dbReference type="Proteomes" id="UP000076761">
    <property type="component" value="Unassembled WGS sequence"/>
</dbReference>
<dbReference type="STRING" id="1314782.A0A165ULY5"/>
<feature type="non-terminal residue" evidence="2">
    <location>
        <position position="1"/>
    </location>
</feature>
<feature type="non-terminal residue" evidence="2">
    <location>
        <position position="135"/>
    </location>
</feature>
<dbReference type="EMBL" id="KV425558">
    <property type="protein sequence ID" value="KZT28376.1"/>
    <property type="molecule type" value="Genomic_DNA"/>
</dbReference>
<accession>A0A165ULY5</accession>
<dbReference type="InterPro" id="IPR021109">
    <property type="entry name" value="Peptidase_aspartic_dom_sf"/>
</dbReference>
<evidence type="ECO:0000313" key="3">
    <source>
        <dbReference type="Proteomes" id="UP000076761"/>
    </source>
</evidence>
<dbReference type="Gene3D" id="2.40.70.10">
    <property type="entry name" value="Acid Proteases"/>
    <property type="match status" value="1"/>
</dbReference>
<dbReference type="AlphaFoldDB" id="A0A165ULY5"/>